<keyword evidence="6" id="KW-0418">Kinase</keyword>
<evidence type="ECO:0000256" key="3">
    <source>
        <dbReference type="ARBA" id="ARBA00022527"/>
    </source>
</evidence>
<evidence type="ECO:0000256" key="7">
    <source>
        <dbReference type="ARBA" id="ARBA00022840"/>
    </source>
</evidence>
<protein>
    <recommendedName>
        <fullName evidence="2">Serine/threonine-protein kinase greatwall</fullName>
        <ecNumber evidence="1">2.7.11.1</ecNumber>
    </recommendedName>
    <alternativeName>
        <fullName evidence="8">Microtubule-associated serine/threonine-protein kinase-like</fullName>
    </alternativeName>
</protein>
<dbReference type="Gene3D" id="1.10.510.10">
    <property type="entry name" value="Transferase(Phosphotransferase) domain 1"/>
    <property type="match status" value="1"/>
</dbReference>
<organism evidence="12 13">
    <name type="scientific">Callorhinus ursinus</name>
    <name type="common">Northern fur seal</name>
    <dbReference type="NCBI Taxonomy" id="34884"/>
    <lineage>
        <taxon>Eukaryota</taxon>
        <taxon>Metazoa</taxon>
        <taxon>Chordata</taxon>
        <taxon>Craniata</taxon>
        <taxon>Vertebrata</taxon>
        <taxon>Euteleostomi</taxon>
        <taxon>Mammalia</taxon>
        <taxon>Eutheria</taxon>
        <taxon>Laurasiatheria</taxon>
        <taxon>Carnivora</taxon>
        <taxon>Caniformia</taxon>
        <taxon>Pinnipedia</taxon>
        <taxon>Otariidae</taxon>
        <taxon>Callorhinus</taxon>
    </lineage>
</organism>
<feature type="domain" description="Protein kinase" evidence="11">
    <location>
        <begin position="1"/>
        <end position="125"/>
    </location>
</feature>
<keyword evidence="3" id="KW-0723">Serine/threonine-protein kinase</keyword>
<dbReference type="InterPro" id="IPR000719">
    <property type="entry name" value="Prot_kinase_dom"/>
</dbReference>
<dbReference type="SUPFAM" id="SSF56112">
    <property type="entry name" value="Protein kinase-like (PK-like)"/>
    <property type="match status" value="1"/>
</dbReference>
<proteinExistence type="predicted"/>
<evidence type="ECO:0000256" key="9">
    <source>
        <dbReference type="ARBA" id="ARBA00047899"/>
    </source>
</evidence>
<evidence type="ECO:0000256" key="8">
    <source>
        <dbReference type="ARBA" id="ARBA00033099"/>
    </source>
</evidence>
<comment type="catalytic activity">
    <reaction evidence="9">
        <text>L-threonyl-[protein] + ATP = O-phospho-L-threonyl-[protein] + ADP + H(+)</text>
        <dbReference type="Rhea" id="RHEA:46608"/>
        <dbReference type="Rhea" id="RHEA-COMP:11060"/>
        <dbReference type="Rhea" id="RHEA-COMP:11605"/>
        <dbReference type="ChEBI" id="CHEBI:15378"/>
        <dbReference type="ChEBI" id="CHEBI:30013"/>
        <dbReference type="ChEBI" id="CHEBI:30616"/>
        <dbReference type="ChEBI" id="CHEBI:61977"/>
        <dbReference type="ChEBI" id="CHEBI:456216"/>
        <dbReference type="EC" id="2.7.11.1"/>
    </reaction>
</comment>
<dbReference type="EC" id="2.7.11.1" evidence="1"/>
<reference key="1">
    <citation type="submission" date="2019-01" db="UniProtKB">
        <authorList>
            <consortium name="RefSeq"/>
        </authorList>
    </citation>
    <scope>IDENTIFICATION</scope>
</reference>
<evidence type="ECO:0000256" key="5">
    <source>
        <dbReference type="ARBA" id="ARBA00022741"/>
    </source>
</evidence>
<dbReference type="PANTHER" id="PTHR24356:SF1">
    <property type="entry name" value="SERINE_THREONINE-PROTEIN KINASE GREATWALL"/>
    <property type="match status" value="1"/>
</dbReference>
<evidence type="ECO:0000256" key="6">
    <source>
        <dbReference type="ARBA" id="ARBA00022777"/>
    </source>
</evidence>
<dbReference type="GO" id="GO:0005634">
    <property type="term" value="C:nucleus"/>
    <property type="evidence" value="ECO:0007669"/>
    <property type="project" value="TreeGrafter"/>
</dbReference>
<dbReference type="Pfam" id="PF00069">
    <property type="entry name" value="Pkinase"/>
    <property type="match status" value="1"/>
</dbReference>
<reference evidence="13" key="2">
    <citation type="submission" date="2025-08" db="UniProtKB">
        <authorList>
            <consortium name="RefSeq"/>
        </authorList>
    </citation>
    <scope>IDENTIFICATION</scope>
    <source>
        <tissue evidence="13">Blood</tissue>
    </source>
</reference>
<dbReference type="PROSITE" id="PS50011">
    <property type="entry name" value="PROTEIN_KINASE_DOM"/>
    <property type="match status" value="1"/>
</dbReference>
<evidence type="ECO:0000313" key="13">
    <source>
        <dbReference type="RefSeq" id="XP_025721661.1"/>
    </source>
</evidence>
<evidence type="ECO:0000256" key="10">
    <source>
        <dbReference type="ARBA" id="ARBA00048679"/>
    </source>
</evidence>
<dbReference type="InterPro" id="IPR050236">
    <property type="entry name" value="Ser_Thr_kinase_AGC"/>
</dbReference>
<comment type="catalytic activity">
    <reaction evidence="10">
        <text>L-seryl-[protein] + ATP = O-phospho-L-seryl-[protein] + ADP + H(+)</text>
        <dbReference type="Rhea" id="RHEA:17989"/>
        <dbReference type="Rhea" id="RHEA-COMP:9863"/>
        <dbReference type="Rhea" id="RHEA-COMP:11604"/>
        <dbReference type="ChEBI" id="CHEBI:15378"/>
        <dbReference type="ChEBI" id="CHEBI:29999"/>
        <dbReference type="ChEBI" id="CHEBI:30616"/>
        <dbReference type="ChEBI" id="CHEBI:83421"/>
        <dbReference type="ChEBI" id="CHEBI:456216"/>
        <dbReference type="EC" id="2.7.11.1"/>
    </reaction>
</comment>
<evidence type="ECO:0000313" key="12">
    <source>
        <dbReference type="Proteomes" id="UP000286641"/>
    </source>
</evidence>
<evidence type="ECO:0000256" key="1">
    <source>
        <dbReference type="ARBA" id="ARBA00012513"/>
    </source>
</evidence>
<keyword evidence="12" id="KW-1185">Reference proteome</keyword>
<evidence type="ECO:0000259" key="11">
    <source>
        <dbReference type="PROSITE" id="PS50011"/>
    </source>
</evidence>
<gene>
    <name evidence="13" type="primary">LOC112818753</name>
</gene>
<keyword evidence="7" id="KW-0067">ATP-binding</keyword>
<accession>A0A3Q7Q014</accession>
<dbReference type="GO" id="GO:0004674">
    <property type="term" value="F:protein serine/threonine kinase activity"/>
    <property type="evidence" value="ECO:0007669"/>
    <property type="project" value="UniProtKB-KW"/>
</dbReference>
<dbReference type="PANTHER" id="PTHR24356">
    <property type="entry name" value="SERINE/THREONINE-PROTEIN KINASE"/>
    <property type="match status" value="1"/>
</dbReference>
<dbReference type="RefSeq" id="XP_025721661.1">
    <property type="nucleotide sequence ID" value="XM_025865876.1"/>
</dbReference>
<dbReference type="AlphaFoldDB" id="A0A3Q7Q014"/>
<dbReference type="GO" id="GO:0035556">
    <property type="term" value="P:intracellular signal transduction"/>
    <property type="evidence" value="ECO:0007669"/>
    <property type="project" value="TreeGrafter"/>
</dbReference>
<dbReference type="InterPro" id="IPR011009">
    <property type="entry name" value="Kinase-like_dom_sf"/>
</dbReference>
<evidence type="ECO:0000256" key="2">
    <source>
        <dbReference type="ARBA" id="ARBA00022148"/>
    </source>
</evidence>
<dbReference type="GO" id="GO:0005524">
    <property type="term" value="F:ATP binding"/>
    <property type="evidence" value="ECO:0007669"/>
    <property type="project" value="UniProtKB-KW"/>
</dbReference>
<dbReference type="InParanoid" id="A0A3Q7Q014"/>
<name>A0A3Q7Q014_CALUR</name>
<sequence length="125" mass="13981">MCRDLKPDNMLISNEGHIKLTDFGLSKVTLNRVINMMDILTTPSMAKPRQDYSRTPGPVLSLISSLGFNTPVAEKNKDSTNILSTHVSETSHLSQGLICPMSVDHRDTTPYSSKLLNSCEYKRKR</sequence>
<dbReference type="Proteomes" id="UP000286641">
    <property type="component" value="Unplaced"/>
</dbReference>
<keyword evidence="5" id="KW-0547">Nucleotide-binding</keyword>
<keyword evidence="4" id="KW-0808">Transferase</keyword>
<evidence type="ECO:0000256" key="4">
    <source>
        <dbReference type="ARBA" id="ARBA00022679"/>
    </source>
</evidence>